<gene>
    <name evidence="1" type="ORF">ERS852582_02836</name>
</gene>
<evidence type="ECO:0000313" key="1">
    <source>
        <dbReference type="EMBL" id="CUN25511.1"/>
    </source>
</evidence>
<dbReference type="InterPro" id="IPR011101">
    <property type="entry name" value="DUF5131"/>
</dbReference>
<evidence type="ECO:0000313" key="2">
    <source>
        <dbReference type="Proteomes" id="UP000095649"/>
    </source>
</evidence>
<dbReference type="NCBIfam" id="TIGR04471">
    <property type="entry name" value="rSAM_mob_pairA"/>
    <property type="match status" value="1"/>
</dbReference>
<dbReference type="SFLD" id="SFLDS00029">
    <property type="entry name" value="Radical_SAM"/>
    <property type="match status" value="1"/>
</dbReference>
<proteinExistence type="predicted"/>
<name>A0A173VEG3_9FIRM</name>
<dbReference type="EMBL" id="CYXN01000056">
    <property type="protein sequence ID" value="CUN25511.1"/>
    <property type="molecule type" value="Genomic_DNA"/>
</dbReference>
<reference evidence="1 2" key="1">
    <citation type="submission" date="2015-09" db="EMBL/GenBank/DDBJ databases">
        <authorList>
            <consortium name="Pathogen Informatics"/>
        </authorList>
    </citation>
    <scope>NUCLEOTIDE SEQUENCE [LARGE SCALE GENOMIC DNA]</scope>
    <source>
        <strain evidence="1 2">2789STDY5834970</strain>
    </source>
</reference>
<sequence>MAVCIKDCIQNMNLVIGCTIGCSYCYARNNVRRFHMIDDFEKPEFFPNKLRLMEKKRPQTFLLTGMSDFSHWKTEWREQIFDKMTENPQHQYLFLTKRPEDIVFSTTLENAWFGVTVTSSKEKNRIQTLREHIHGGHYHVTFEPMFDEVGMVDLTGIEWIVIGTETGHRKDKAVSKPEWVWNLTHQAHALGIPVFMKEDLLPIMGEAQMVQEFPPAFYRVLEEQKTWRK</sequence>
<dbReference type="Proteomes" id="UP000095649">
    <property type="component" value="Unassembled WGS sequence"/>
</dbReference>
<dbReference type="Pfam" id="PF07505">
    <property type="entry name" value="DUF5131"/>
    <property type="match status" value="1"/>
</dbReference>
<dbReference type="RefSeq" id="WP_055187093.1">
    <property type="nucleotide sequence ID" value="NZ_CYXN01000056.1"/>
</dbReference>
<protein>
    <submittedName>
        <fullName evidence="1">Bacteriophage protein gp37</fullName>
    </submittedName>
</protein>
<organism evidence="1 2">
    <name type="scientific">Faecalibacterium prausnitzii</name>
    <dbReference type="NCBI Taxonomy" id="853"/>
    <lineage>
        <taxon>Bacteria</taxon>
        <taxon>Bacillati</taxon>
        <taxon>Bacillota</taxon>
        <taxon>Clostridia</taxon>
        <taxon>Eubacteriales</taxon>
        <taxon>Oscillospiraceae</taxon>
        <taxon>Faecalibacterium</taxon>
    </lineage>
</organism>
<dbReference type="OrthoDB" id="9787478at2"/>
<dbReference type="InterPro" id="IPR007197">
    <property type="entry name" value="rSAM"/>
</dbReference>
<dbReference type="GO" id="GO:0003824">
    <property type="term" value="F:catalytic activity"/>
    <property type="evidence" value="ECO:0007669"/>
    <property type="project" value="InterPro"/>
</dbReference>
<dbReference type="InterPro" id="IPR031010">
    <property type="entry name" value="rSAM_mob_pairA"/>
</dbReference>
<dbReference type="GO" id="GO:0051536">
    <property type="term" value="F:iron-sulfur cluster binding"/>
    <property type="evidence" value="ECO:0007669"/>
    <property type="project" value="InterPro"/>
</dbReference>
<dbReference type="AlphaFoldDB" id="A0A173VEG3"/>
<accession>A0A173VEG3</accession>
<dbReference type="PROSITE" id="PS51257">
    <property type="entry name" value="PROKAR_LIPOPROTEIN"/>
    <property type="match status" value="1"/>
</dbReference>